<organism evidence="4 5">
    <name type="scientific">Batillaria attramentaria</name>
    <dbReference type="NCBI Taxonomy" id="370345"/>
    <lineage>
        <taxon>Eukaryota</taxon>
        <taxon>Metazoa</taxon>
        <taxon>Spiralia</taxon>
        <taxon>Lophotrochozoa</taxon>
        <taxon>Mollusca</taxon>
        <taxon>Gastropoda</taxon>
        <taxon>Caenogastropoda</taxon>
        <taxon>Sorbeoconcha</taxon>
        <taxon>Cerithioidea</taxon>
        <taxon>Batillariidae</taxon>
        <taxon>Batillaria</taxon>
    </lineage>
</organism>
<protein>
    <recommendedName>
        <fullName evidence="6">Protein MON2 homolog</fullName>
    </recommendedName>
</protein>
<evidence type="ECO:0000259" key="3">
    <source>
        <dbReference type="Pfam" id="PF16206"/>
    </source>
</evidence>
<reference evidence="4 5" key="1">
    <citation type="journal article" date="2023" name="Sci. Data">
        <title>Genome assembly of the Korean intertidal mud-creeper Batillaria attramentaria.</title>
        <authorList>
            <person name="Patra A.K."/>
            <person name="Ho P.T."/>
            <person name="Jun S."/>
            <person name="Lee S.J."/>
            <person name="Kim Y."/>
            <person name="Won Y.J."/>
        </authorList>
    </citation>
    <scope>NUCLEOTIDE SEQUENCE [LARGE SCALE GENOMIC DNA]</scope>
    <source>
        <strain evidence="4">Wonlab-2016</strain>
    </source>
</reference>
<evidence type="ECO:0008006" key="6">
    <source>
        <dbReference type="Google" id="ProtNLM"/>
    </source>
</evidence>
<evidence type="ECO:0000256" key="1">
    <source>
        <dbReference type="SAM" id="MobiDB-lite"/>
    </source>
</evidence>
<evidence type="ECO:0000259" key="2">
    <source>
        <dbReference type="Pfam" id="PF09324"/>
    </source>
</evidence>
<name>A0ABD0K5V2_9CAEN</name>
<dbReference type="InterPro" id="IPR015403">
    <property type="entry name" value="Mon2/Sec7/BIG1-like_HDS"/>
</dbReference>
<evidence type="ECO:0000313" key="5">
    <source>
        <dbReference type="Proteomes" id="UP001519460"/>
    </source>
</evidence>
<feature type="non-terminal residue" evidence="4">
    <location>
        <position position="1"/>
    </location>
</feature>
<dbReference type="PANTHER" id="PTHR34199">
    <property type="entry name" value="NUMOD3 MOTIF FAMILY PROTEIN, EXPRESSED"/>
    <property type="match status" value="1"/>
</dbReference>
<feature type="region of interest" description="Disordered" evidence="1">
    <location>
        <begin position="415"/>
        <end position="441"/>
    </location>
</feature>
<feature type="domain" description="Mon2/Sec7/BIG1-like HDS" evidence="2">
    <location>
        <begin position="78"/>
        <end position="157"/>
    </location>
</feature>
<dbReference type="InterPro" id="IPR032817">
    <property type="entry name" value="Mon2_C"/>
</dbReference>
<dbReference type="Pfam" id="PF16206">
    <property type="entry name" value="Mon2_C"/>
    <property type="match status" value="1"/>
</dbReference>
<dbReference type="InterPro" id="IPR016024">
    <property type="entry name" value="ARM-type_fold"/>
</dbReference>
<keyword evidence="5" id="KW-1185">Reference proteome</keyword>
<dbReference type="SUPFAM" id="SSF48371">
    <property type="entry name" value="ARM repeat"/>
    <property type="match status" value="1"/>
</dbReference>
<feature type="domain" description="Mon2 C-terminal" evidence="3">
    <location>
        <begin position="161"/>
        <end position="653"/>
    </location>
</feature>
<evidence type="ECO:0000313" key="4">
    <source>
        <dbReference type="EMBL" id="KAK7482827.1"/>
    </source>
</evidence>
<sequence>SPLKSDYATEQKRGLSVWEGDSRTDCSEVLAYLRFTGLSDRGERRFVQHVCQHPHSGMRNWGAEAVTSLVKAVLNHKFEPPLHQNVKLQVSVLAPIQELSVIPHSDIRQRQLDCVLQVLHSCGDTLQQGWPLILGVIGALNKDHSEKLVQMAFQCLQLVVTDYLPVIGSEHLEVVVEVAARFGLQTQDLNVSLTAIGLLWNISDNFFQNRQRIKQDLDSQLSDKERGKGEALPPFDALWMCLFRRLGDLCVDSRPAVRKSAGQTLFSTISAHGGLLQQNTWRTVLWKVLFPLLENVQKFSSSASTTRDQQATGNILIHHSRDTAEKQWAETRVLSLAGVARTFNAKRRVLQHLGDFPRAWSLLLEYIETSALCRNAEVSLAALKSFQEILQISRDTKDKSDDLDLPQAMLRPPAAEEIHRSDDTSTPPSTPPATQETISDSADNDIPLWSAAWRVWLNIGTNATKPPEPQGEGPAQGARGERVYVPSQNFLTALILTFPPLFEHIKARFVTNDLQQFSQVLLSALSVPVHGDASPFIIPSYPDVTITPLQEASLQAMEALVKAVRGGTTSLQAMHPDLFDQLLTCATFGVQAPSYGAIQAKAFGSVKGPQVDWVSMNFVPFSERALEIVVDLYRASCSHPSVISAHVLQNILKPYGVMRMYSRRLAVS</sequence>
<dbReference type="AlphaFoldDB" id="A0ABD0K5V2"/>
<proteinExistence type="predicted"/>
<accession>A0ABD0K5V2</accession>
<dbReference type="InterPro" id="IPR011989">
    <property type="entry name" value="ARM-like"/>
</dbReference>
<dbReference type="EMBL" id="JACVVK020000238">
    <property type="protein sequence ID" value="KAK7482827.1"/>
    <property type="molecule type" value="Genomic_DNA"/>
</dbReference>
<dbReference type="Pfam" id="PF09324">
    <property type="entry name" value="Sec7-like_HDS"/>
    <property type="match status" value="1"/>
</dbReference>
<dbReference type="Proteomes" id="UP001519460">
    <property type="component" value="Unassembled WGS sequence"/>
</dbReference>
<comment type="caution">
    <text evidence="4">The sequence shown here is derived from an EMBL/GenBank/DDBJ whole genome shotgun (WGS) entry which is preliminary data.</text>
</comment>
<dbReference type="PANTHER" id="PTHR34199:SF4">
    <property type="entry name" value="ARM REPEAT SUPERFAMILY PROTEIN"/>
    <property type="match status" value="1"/>
</dbReference>
<gene>
    <name evidence="4" type="ORF">BaRGS_00025993</name>
</gene>
<dbReference type="Gene3D" id="1.25.10.10">
    <property type="entry name" value="Leucine-rich Repeat Variant"/>
    <property type="match status" value="1"/>
</dbReference>